<proteinExistence type="predicted"/>
<evidence type="ECO:0000313" key="1">
    <source>
        <dbReference type="EMBL" id="EID72344.1"/>
    </source>
</evidence>
<organism evidence="1 2">
    <name type="scientific">Imtechella halotolerans K1</name>
    <dbReference type="NCBI Taxonomy" id="946077"/>
    <lineage>
        <taxon>Bacteria</taxon>
        <taxon>Pseudomonadati</taxon>
        <taxon>Bacteroidota</taxon>
        <taxon>Flavobacteriia</taxon>
        <taxon>Flavobacteriales</taxon>
        <taxon>Flavobacteriaceae</taxon>
        <taxon>Imtechella</taxon>
    </lineage>
</organism>
<dbReference type="EMBL" id="AJJU01000037">
    <property type="protein sequence ID" value="EID72344.1"/>
    <property type="molecule type" value="Genomic_DNA"/>
</dbReference>
<evidence type="ECO:0000313" key="2">
    <source>
        <dbReference type="Proteomes" id="UP000005938"/>
    </source>
</evidence>
<dbReference type="AlphaFoldDB" id="I0W7H8"/>
<protein>
    <submittedName>
        <fullName evidence="1">Uncharacterized protein</fullName>
    </submittedName>
</protein>
<dbReference type="STRING" id="946077.W5A_12591"/>
<dbReference type="Proteomes" id="UP000005938">
    <property type="component" value="Unassembled WGS sequence"/>
</dbReference>
<accession>I0W7H8</accession>
<name>I0W7H8_9FLAO</name>
<dbReference type="PROSITE" id="PS51257">
    <property type="entry name" value="PROKAR_LIPOPROTEIN"/>
    <property type="match status" value="1"/>
</dbReference>
<sequence>MIRPSLIDYMKILVLMILPFVMSCQEAVPIDLSMLDDAIDVKTALDNMSIRNVQTQNGYWEIVKTGEKVEAKLRDNGNISTIYSLKGEQEEKLFAFANFNIKKNTGGKIVENGNKIVFVNITLEATETFKVLEHLKEKLGIPDQIISDSVFYNAADDKVNLILKNVEQDNVKIQKDEFEDEYLVYPLHFVWNQNGYIYKYTLIINETSFSNDLVILSKKAFNDKLIFGYHNPKEDPIFKVYFEE</sequence>
<reference evidence="1 2" key="1">
    <citation type="journal article" date="2012" name="J. Bacteriol.">
        <title>Genome Sequence of the Halotolerant Bacterium Imtechella halotolerans K1T.</title>
        <authorList>
            <person name="Kumar S."/>
            <person name="Vikram S."/>
            <person name="Subramanian S."/>
            <person name="Raghava G.P."/>
            <person name="Pinnaka A.K."/>
        </authorList>
    </citation>
    <scope>NUCLEOTIDE SEQUENCE [LARGE SCALE GENOMIC DNA]</scope>
    <source>
        <strain evidence="1 2">K1</strain>
    </source>
</reference>
<keyword evidence="2" id="KW-1185">Reference proteome</keyword>
<gene>
    <name evidence="1" type="ORF">W5A_12591</name>
</gene>
<comment type="caution">
    <text evidence="1">The sequence shown here is derived from an EMBL/GenBank/DDBJ whole genome shotgun (WGS) entry which is preliminary data.</text>
</comment>